<protein>
    <submittedName>
        <fullName evidence="2">Uncharacterized protein</fullName>
    </submittedName>
</protein>
<dbReference type="InterPro" id="IPR051616">
    <property type="entry name" value="Cul2-RING_E3_ligase_SR"/>
</dbReference>
<dbReference type="EMBL" id="CAXAMN010005792">
    <property type="protein sequence ID" value="CAK9015408.1"/>
    <property type="molecule type" value="Genomic_DNA"/>
</dbReference>
<dbReference type="InterPro" id="IPR036770">
    <property type="entry name" value="Ankyrin_rpt-contain_sf"/>
</dbReference>
<dbReference type="SMART" id="SM00248">
    <property type="entry name" value="ANK"/>
    <property type="match status" value="5"/>
</dbReference>
<evidence type="ECO:0000256" key="1">
    <source>
        <dbReference type="PROSITE-ProRule" id="PRU00023"/>
    </source>
</evidence>
<dbReference type="Proteomes" id="UP001642484">
    <property type="component" value="Unassembled WGS sequence"/>
</dbReference>
<keyword evidence="1" id="KW-0040">ANK repeat</keyword>
<dbReference type="PROSITE" id="PS50297">
    <property type="entry name" value="ANK_REP_REGION"/>
    <property type="match status" value="1"/>
</dbReference>
<name>A0ABP0JML7_9DINO</name>
<reference evidence="2 3" key="1">
    <citation type="submission" date="2024-02" db="EMBL/GenBank/DDBJ databases">
        <authorList>
            <person name="Chen Y."/>
            <person name="Shah S."/>
            <person name="Dougan E. K."/>
            <person name="Thang M."/>
            <person name="Chan C."/>
        </authorList>
    </citation>
    <scope>NUCLEOTIDE SEQUENCE [LARGE SCALE GENOMIC DNA]</scope>
</reference>
<organism evidence="2 3">
    <name type="scientific">Durusdinium trenchii</name>
    <dbReference type="NCBI Taxonomy" id="1381693"/>
    <lineage>
        <taxon>Eukaryota</taxon>
        <taxon>Sar</taxon>
        <taxon>Alveolata</taxon>
        <taxon>Dinophyceae</taxon>
        <taxon>Suessiales</taxon>
        <taxon>Symbiodiniaceae</taxon>
        <taxon>Durusdinium</taxon>
    </lineage>
</organism>
<accession>A0ABP0JML7</accession>
<dbReference type="PANTHER" id="PTHR46224">
    <property type="entry name" value="ANKYRIN REPEAT FAMILY PROTEIN"/>
    <property type="match status" value="1"/>
</dbReference>
<dbReference type="InterPro" id="IPR002110">
    <property type="entry name" value="Ankyrin_rpt"/>
</dbReference>
<feature type="repeat" description="ANK" evidence="1">
    <location>
        <begin position="531"/>
        <end position="563"/>
    </location>
</feature>
<evidence type="ECO:0000313" key="3">
    <source>
        <dbReference type="Proteomes" id="UP001642484"/>
    </source>
</evidence>
<comment type="caution">
    <text evidence="2">The sequence shown here is derived from an EMBL/GenBank/DDBJ whole genome shotgun (WGS) entry which is preliminary data.</text>
</comment>
<dbReference type="PANTHER" id="PTHR46224:SF6">
    <property type="entry name" value="ANKYRIN REPEAT FAMILY PROTEIN"/>
    <property type="match status" value="1"/>
</dbReference>
<keyword evidence="3" id="KW-1185">Reference proteome</keyword>
<dbReference type="Pfam" id="PF12796">
    <property type="entry name" value="Ank_2"/>
    <property type="match status" value="1"/>
</dbReference>
<dbReference type="SUPFAM" id="SSF48403">
    <property type="entry name" value="Ankyrin repeat"/>
    <property type="match status" value="1"/>
</dbReference>
<gene>
    <name evidence="2" type="ORF">CCMP2556_LOCUS12086</name>
</gene>
<dbReference type="PROSITE" id="PS50088">
    <property type="entry name" value="ANK_REPEAT"/>
    <property type="match status" value="1"/>
</dbReference>
<evidence type="ECO:0000313" key="2">
    <source>
        <dbReference type="EMBL" id="CAK9015408.1"/>
    </source>
</evidence>
<dbReference type="Gene3D" id="1.25.40.20">
    <property type="entry name" value="Ankyrin repeat-containing domain"/>
    <property type="match status" value="2"/>
</dbReference>
<sequence length="588" mass="64678">MGSCGARLCEDDVDAAAMPSKHVHQCLFPMYVVKVRDFLVMDGVPEAHDVLLRKGLLHQWTPGMSVIFVSHQWLGSVHPDPDGRHAAVLQGALQGVLNGSLQIELDVAYDTTIGFEDVVEYARQQVLAGYIFLDWFAIPQITARVEGVNEESTKSDAALAVQSIPFYVETSSIFLALVPEVKHHDTRKYCNYASWLSRGWCRAELWCHLLSNKPVTQVIVVYSTKEAQFMYPRDWQENNIVEGDFTVESDRDVVKKLGEVAVEHKIQNLSTAGPLSLYRFFLARRSRMLGQPSLTWEVDDFLHHFKFPDLESATTDKSSMNALLCATFSGDVEMVRLLAHKKADLNANLHGLEKLGFPDVWNLLIAALESRQSQKMINTLLDLGCDANFCTWDGSSVAGFAKSPQQVDELSRGRADLHTAGMPLGMTPLALVAGMSNLETVSALLQHRCDPDPPLCGLGVTPLMSAVLLARGNCRGVEIVRTLLEARANPNVAARPTGAMWLTEVAVARAKVALLGRETCTRKTRSFATLPGSTVLSTAAGIGSEELVELLLSYGAYPQPNDRGETCEFLAEADGHYNVLPCFRTFAA</sequence>
<proteinExistence type="predicted"/>